<dbReference type="InterPro" id="IPR000157">
    <property type="entry name" value="TIR_dom"/>
</dbReference>
<dbReference type="InterPro" id="IPR035897">
    <property type="entry name" value="Toll_tir_struct_dom_sf"/>
</dbReference>
<feature type="domain" description="TIR" evidence="1">
    <location>
        <begin position="41"/>
        <end position="103"/>
    </location>
</feature>
<name>A0A445BKM9_ARAHY</name>
<reference evidence="2 3" key="1">
    <citation type="submission" date="2019-01" db="EMBL/GenBank/DDBJ databases">
        <title>Sequencing of cultivated peanut Arachis hypogaea provides insights into genome evolution and oil improvement.</title>
        <authorList>
            <person name="Chen X."/>
        </authorList>
    </citation>
    <scope>NUCLEOTIDE SEQUENCE [LARGE SCALE GENOMIC DNA]</scope>
    <source>
        <strain evidence="3">cv. Fuhuasheng</strain>
        <tissue evidence="2">Leaves</tissue>
    </source>
</reference>
<dbReference type="Pfam" id="PF01582">
    <property type="entry name" value="TIR"/>
    <property type="match status" value="1"/>
</dbReference>
<dbReference type="Proteomes" id="UP000289738">
    <property type="component" value="Chromosome A09"/>
</dbReference>
<evidence type="ECO:0000313" key="3">
    <source>
        <dbReference type="Proteomes" id="UP000289738"/>
    </source>
</evidence>
<proteinExistence type="predicted"/>
<dbReference type="Gene3D" id="3.40.50.10140">
    <property type="entry name" value="Toll/interleukin-1 receptor homology (TIR) domain"/>
    <property type="match status" value="1"/>
</dbReference>
<sequence length="121" mass="14205">MKNDTILTEPVLSRFDSTYRFSLSSTWVKFYQWLYCFCNYVDPSHVRYQLGSYSEAFKKHLQNNKKAEVQKWREALTVAANLEGLDSHSYRDEIEFIQNIVKDGTDSIESIVFDMSQIADL</sequence>
<dbReference type="AlphaFoldDB" id="A0A445BKM9"/>
<accession>A0A445BKM9</accession>
<organism evidence="2 3">
    <name type="scientific">Arachis hypogaea</name>
    <name type="common">Peanut</name>
    <dbReference type="NCBI Taxonomy" id="3818"/>
    <lineage>
        <taxon>Eukaryota</taxon>
        <taxon>Viridiplantae</taxon>
        <taxon>Streptophyta</taxon>
        <taxon>Embryophyta</taxon>
        <taxon>Tracheophyta</taxon>
        <taxon>Spermatophyta</taxon>
        <taxon>Magnoliopsida</taxon>
        <taxon>eudicotyledons</taxon>
        <taxon>Gunneridae</taxon>
        <taxon>Pentapetalae</taxon>
        <taxon>rosids</taxon>
        <taxon>fabids</taxon>
        <taxon>Fabales</taxon>
        <taxon>Fabaceae</taxon>
        <taxon>Papilionoideae</taxon>
        <taxon>50 kb inversion clade</taxon>
        <taxon>dalbergioids sensu lato</taxon>
        <taxon>Dalbergieae</taxon>
        <taxon>Pterocarpus clade</taxon>
        <taxon>Arachis</taxon>
    </lineage>
</organism>
<comment type="caution">
    <text evidence="2">The sequence shown here is derived from an EMBL/GenBank/DDBJ whole genome shotgun (WGS) entry which is preliminary data.</text>
</comment>
<gene>
    <name evidence="2" type="ORF">Ahy_A09g044613</name>
</gene>
<dbReference type="GO" id="GO:0007165">
    <property type="term" value="P:signal transduction"/>
    <property type="evidence" value="ECO:0007669"/>
    <property type="project" value="InterPro"/>
</dbReference>
<evidence type="ECO:0000259" key="1">
    <source>
        <dbReference type="Pfam" id="PF01582"/>
    </source>
</evidence>
<dbReference type="SUPFAM" id="SSF52200">
    <property type="entry name" value="Toll/Interleukin receptor TIR domain"/>
    <property type="match status" value="1"/>
</dbReference>
<dbReference type="EMBL" id="SDMP01000009">
    <property type="protein sequence ID" value="RYR39151.1"/>
    <property type="molecule type" value="Genomic_DNA"/>
</dbReference>
<keyword evidence="3" id="KW-1185">Reference proteome</keyword>
<evidence type="ECO:0000313" key="2">
    <source>
        <dbReference type="EMBL" id="RYR39151.1"/>
    </source>
</evidence>
<protein>
    <recommendedName>
        <fullName evidence="1">TIR domain-containing protein</fullName>
    </recommendedName>
</protein>